<evidence type="ECO:0000256" key="2">
    <source>
        <dbReference type="ARBA" id="ARBA00022723"/>
    </source>
</evidence>
<accession>A0AA88AYC9</accession>
<evidence type="ECO:0000256" key="4">
    <source>
        <dbReference type="ARBA" id="ARBA00022833"/>
    </source>
</evidence>
<dbReference type="InterPro" id="IPR044246">
    <property type="entry name" value="ZFP3-like"/>
</dbReference>
<feature type="domain" description="C2H2-type" evidence="8">
    <location>
        <begin position="110"/>
        <end position="137"/>
    </location>
</feature>
<feature type="compositionally biased region" description="Basic and acidic residues" evidence="7">
    <location>
        <begin position="96"/>
        <end position="106"/>
    </location>
</feature>
<keyword evidence="5" id="KW-0539">Nucleus</keyword>
<evidence type="ECO:0000256" key="6">
    <source>
        <dbReference type="PROSITE-ProRule" id="PRU00042"/>
    </source>
</evidence>
<feature type="region of interest" description="Disordered" evidence="7">
    <location>
        <begin position="75"/>
        <end position="106"/>
    </location>
</feature>
<keyword evidence="2" id="KW-0479">Metal-binding</keyword>
<feature type="region of interest" description="Disordered" evidence="7">
    <location>
        <begin position="1"/>
        <end position="52"/>
    </location>
</feature>
<dbReference type="SUPFAM" id="SSF57667">
    <property type="entry name" value="beta-beta-alpha zinc fingers"/>
    <property type="match status" value="1"/>
</dbReference>
<dbReference type="GO" id="GO:0009788">
    <property type="term" value="P:negative regulation of abscisic acid-activated signaling pathway"/>
    <property type="evidence" value="ECO:0007669"/>
    <property type="project" value="InterPro"/>
</dbReference>
<feature type="region of interest" description="Disordered" evidence="7">
    <location>
        <begin position="189"/>
        <end position="217"/>
    </location>
</feature>
<dbReference type="GO" id="GO:0005634">
    <property type="term" value="C:nucleus"/>
    <property type="evidence" value="ECO:0007669"/>
    <property type="project" value="UniProtKB-SubCell"/>
</dbReference>
<dbReference type="InterPro" id="IPR036236">
    <property type="entry name" value="Znf_C2H2_sf"/>
</dbReference>
<protein>
    <recommendedName>
        <fullName evidence="8">C2H2-type domain-containing protein</fullName>
    </recommendedName>
</protein>
<feature type="region of interest" description="Disordered" evidence="7">
    <location>
        <begin position="290"/>
        <end position="311"/>
    </location>
</feature>
<feature type="compositionally biased region" description="Polar residues" evidence="7">
    <location>
        <begin position="75"/>
        <end position="92"/>
    </location>
</feature>
<evidence type="ECO:0000256" key="7">
    <source>
        <dbReference type="SAM" id="MobiDB-lite"/>
    </source>
</evidence>
<keyword evidence="3 6" id="KW-0863">Zinc-finger</keyword>
<dbReference type="EMBL" id="BTGU01000038">
    <property type="protein sequence ID" value="GMN51666.1"/>
    <property type="molecule type" value="Genomic_DNA"/>
</dbReference>
<dbReference type="Pfam" id="PF13912">
    <property type="entry name" value="zf-C2H2_6"/>
    <property type="match status" value="1"/>
</dbReference>
<comment type="subcellular location">
    <subcellularLocation>
        <location evidence="1">Nucleus</location>
    </subcellularLocation>
</comment>
<gene>
    <name evidence="9" type="ORF">TIFTF001_020810</name>
</gene>
<reference evidence="9" key="1">
    <citation type="submission" date="2023-07" db="EMBL/GenBank/DDBJ databases">
        <title>draft genome sequence of fig (Ficus carica).</title>
        <authorList>
            <person name="Takahashi T."/>
            <person name="Nishimura K."/>
        </authorList>
    </citation>
    <scope>NUCLEOTIDE SEQUENCE</scope>
</reference>
<evidence type="ECO:0000256" key="3">
    <source>
        <dbReference type="ARBA" id="ARBA00022771"/>
    </source>
</evidence>
<keyword evidence="4" id="KW-0862">Zinc</keyword>
<evidence type="ECO:0000256" key="5">
    <source>
        <dbReference type="ARBA" id="ARBA00023242"/>
    </source>
</evidence>
<evidence type="ECO:0000313" key="9">
    <source>
        <dbReference type="EMBL" id="GMN51666.1"/>
    </source>
</evidence>
<dbReference type="InterPro" id="IPR013087">
    <property type="entry name" value="Znf_C2H2_type"/>
</dbReference>
<dbReference type="PROSITE" id="PS50157">
    <property type="entry name" value="ZINC_FINGER_C2H2_2"/>
    <property type="match status" value="1"/>
</dbReference>
<name>A0AA88AYC9_FICCA</name>
<dbReference type="AlphaFoldDB" id="A0AA88AYC9"/>
<sequence length="311" mass="33721">MEDHALEASPSEASSISAASYGDHKKIQMEMKEKSQDSQPHPPEETGLSSRFLLDLKLSNDKSVSGSKLELNLFNSINPNSPPQANNKSIESSAGIEREKKPNETETRVFPCNFCKRSFSTSQALGGHQNAHKQERALAKRRRGIDQTALFGHPQFPYYPYSHIPSHHLYGSSFNRSPLGVRMSSMIHKSNPATPSGPRFSLDGGRSDGGGGLGWSRHGFTSPKSFIDEIPRSEGFSSTSVGGLGFGGSSSSSRFEDISGGFFRNFAGSSVVTTTSNIGINWATRSGALERASDQSADDNEKEIMDLSLKL</sequence>
<dbReference type="PANTHER" id="PTHR47287">
    <property type="entry name" value="C2H2 AND C2HC ZINC FINGERS SUPERFAMILY PROTEIN"/>
    <property type="match status" value="1"/>
</dbReference>
<dbReference type="Proteomes" id="UP001187192">
    <property type="component" value="Unassembled WGS sequence"/>
</dbReference>
<dbReference type="PANTHER" id="PTHR47287:SF9">
    <property type="entry name" value="ZINC FINGER PROTEIN 4-LIKE"/>
    <property type="match status" value="1"/>
</dbReference>
<feature type="compositionally biased region" description="Basic and acidic residues" evidence="7">
    <location>
        <begin position="22"/>
        <end position="36"/>
    </location>
</feature>
<proteinExistence type="predicted"/>
<evidence type="ECO:0000313" key="10">
    <source>
        <dbReference type="Proteomes" id="UP001187192"/>
    </source>
</evidence>
<dbReference type="GO" id="GO:0008270">
    <property type="term" value="F:zinc ion binding"/>
    <property type="evidence" value="ECO:0007669"/>
    <property type="project" value="UniProtKB-KW"/>
</dbReference>
<feature type="compositionally biased region" description="Low complexity" evidence="7">
    <location>
        <begin position="7"/>
        <end position="20"/>
    </location>
</feature>
<comment type="caution">
    <text evidence="9">The sequence shown here is derived from an EMBL/GenBank/DDBJ whole genome shotgun (WGS) entry which is preliminary data.</text>
</comment>
<keyword evidence="10" id="KW-1185">Reference proteome</keyword>
<dbReference type="Gene3D" id="3.30.160.60">
    <property type="entry name" value="Classic Zinc Finger"/>
    <property type="match status" value="1"/>
</dbReference>
<organism evidence="9 10">
    <name type="scientific">Ficus carica</name>
    <name type="common">Common fig</name>
    <dbReference type="NCBI Taxonomy" id="3494"/>
    <lineage>
        <taxon>Eukaryota</taxon>
        <taxon>Viridiplantae</taxon>
        <taxon>Streptophyta</taxon>
        <taxon>Embryophyta</taxon>
        <taxon>Tracheophyta</taxon>
        <taxon>Spermatophyta</taxon>
        <taxon>Magnoliopsida</taxon>
        <taxon>eudicotyledons</taxon>
        <taxon>Gunneridae</taxon>
        <taxon>Pentapetalae</taxon>
        <taxon>rosids</taxon>
        <taxon>fabids</taxon>
        <taxon>Rosales</taxon>
        <taxon>Moraceae</taxon>
        <taxon>Ficeae</taxon>
        <taxon>Ficus</taxon>
    </lineage>
</organism>
<dbReference type="PROSITE" id="PS00028">
    <property type="entry name" value="ZINC_FINGER_C2H2_1"/>
    <property type="match status" value="1"/>
</dbReference>
<evidence type="ECO:0000259" key="8">
    <source>
        <dbReference type="PROSITE" id="PS50157"/>
    </source>
</evidence>
<evidence type="ECO:0000256" key="1">
    <source>
        <dbReference type="ARBA" id="ARBA00004123"/>
    </source>
</evidence>